<dbReference type="NCBIfam" id="NF002073">
    <property type="entry name" value="PRK00913.1-2"/>
    <property type="match status" value="1"/>
</dbReference>
<dbReference type="Pfam" id="PF02789">
    <property type="entry name" value="Peptidase_M17_N"/>
    <property type="match status" value="1"/>
</dbReference>
<dbReference type="CDD" id="cd00433">
    <property type="entry name" value="Peptidase_M17"/>
    <property type="match status" value="1"/>
</dbReference>
<accession>A0A5B9EHJ7</accession>
<evidence type="ECO:0000256" key="3">
    <source>
        <dbReference type="ARBA" id="ARBA00009528"/>
    </source>
</evidence>
<keyword evidence="8" id="KW-0963">Cytoplasm</keyword>
<evidence type="ECO:0000313" key="10">
    <source>
        <dbReference type="EMBL" id="QEE29911.1"/>
    </source>
</evidence>
<organism evidence="10 11">
    <name type="scientific">Terriglobus albidus</name>
    <dbReference type="NCBI Taxonomy" id="1592106"/>
    <lineage>
        <taxon>Bacteria</taxon>
        <taxon>Pseudomonadati</taxon>
        <taxon>Acidobacteriota</taxon>
        <taxon>Terriglobia</taxon>
        <taxon>Terriglobales</taxon>
        <taxon>Acidobacteriaceae</taxon>
        <taxon>Terriglobus</taxon>
    </lineage>
</organism>
<name>A0A5B9EHJ7_9BACT</name>
<feature type="binding site" evidence="8">
    <location>
        <position position="295"/>
    </location>
    <ligand>
        <name>Mn(2+)</name>
        <dbReference type="ChEBI" id="CHEBI:29035"/>
        <label>2</label>
    </ligand>
</feature>
<dbReference type="Pfam" id="PF00883">
    <property type="entry name" value="Peptidase_M17"/>
    <property type="match status" value="1"/>
</dbReference>
<evidence type="ECO:0000313" key="11">
    <source>
        <dbReference type="Proteomes" id="UP000321820"/>
    </source>
</evidence>
<dbReference type="NCBIfam" id="NF002083">
    <property type="entry name" value="PRK00913.3-5"/>
    <property type="match status" value="1"/>
</dbReference>
<dbReference type="EMBL" id="CP042806">
    <property type="protein sequence ID" value="QEE29911.1"/>
    <property type="molecule type" value="Genomic_DNA"/>
</dbReference>
<evidence type="ECO:0000256" key="2">
    <source>
        <dbReference type="ARBA" id="ARBA00000967"/>
    </source>
</evidence>
<dbReference type="InterPro" id="IPR023042">
    <property type="entry name" value="Peptidase_M17_leu_NH2_pept"/>
</dbReference>
<dbReference type="EC" id="3.4.11.1" evidence="8"/>
<feature type="binding site" evidence="8">
    <location>
        <position position="277"/>
    </location>
    <ligand>
        <name>Mn(2+)</name>
        <dbReference type="ChEBI" id="CHEBI:29035"/>
        <label>2</label>
    </ligand>
</feature>
<evidence type="ECO:0000256" key="6">
    <source>
        <dbReference type="ARBA" id="ARBA00022801"/>
    </source>
</evidence>
<dbReference type="HAMAP" id="MF_00181">
    <property type="entry name" value="Cytosol_peptidase_M17"/>
    <property type="match status" value="1"/>
</dbReference>
<dbReference type="EC" id="3.4.11.10" evidence="8"/>
<dbReference type="GO" id="GO:0070006">
    <property type="term" value="F:metalloaminopeptidase activity"/>
    <property type="evidence" value="ECO:0007669"/>
    <property type="project" value="InterPro"/>
</dbReference>
<comment type="function">
    <text evidence="8">Presumably involved in the processing and regular turnover of intracellular proteins. Catalyzes the removal of unsubstituted N-terminal amino acids from various peptides.</text>
</comment>
<dbReference type="InterPro" id="IPR011356">
    <property type="entry name" value="Leucine_aapep/pepB"/>
</dbReference>
<protein>
    <recommendedName>
        <fullName evidence="8">Probable cytosol aminopeptidase</fullName>
        <ecNumber evidence="8">3.4.11.1</ecNumber>
    </recommendedName>
    <alternativeName>
        <fullName evidence="8">Leucine aminopeptidase</fullName>
        <shortName evidence="8">LAP</shortName>
        <ecNumber evidence="8">3.4.11.10</ecNumber>
    </alternativeName>
    <alternativeName>
        <fullName evidence="8">Leucyl aminopeptidase</fullName>
    </alternativeName>
</protein>
<gene>
    <name evidence="8" type="primary">pepA</name>
    <name evidence="10" type="ORF">FTW19_19175</name>
</gene>
<dbReference type="InterPro" id="IPR008283">
    <property type="entry name" value="Peptidase_M17_N"/>
</dbReference>
<dbReference type="AlphaFoldDB" id="A0A5B9EHJ7"/>
<dbReference type="RefSeq" id="WP_147649181.1">
    <property type="nucleotide sequence ID" value="NZ_CP042806.1"/>
</dbReference>
<evidence type="ECO:0000256" key="7">
    <source>
        <dbReference type="ARBA" id="ARBA00023211"/>
    </source>
</evidence>
<keyword evidence="5 8" id="KW-0645">Protease</keyword>
<keyword evidence="7 8" id="KW-0464">Manganese</keyword>
<dbReference type="GO" id="GO:0030145">
    <property type="term" value="F:manganese ion binding"/>
    <property type="evidence" value="ECO:0007669"/>
    <property type="project" value="UniProtKB-UniRule"/>
</dbReference>
<dbReference type="Gene3D" id="3.40.630.10">
    <property type="entry name" value="Zn peptidases"/>
    <property type="match status" value="1"/>
</dbReference>
<evidence type="ECO:0000256" key="4">
    <source>
        <dbReference type="ARBA" id="ARBA00022438"/>
    </source>
</evidence>
<dbReference type="InterPro" id="IPR000819">
    <property type="entry name" value="Peptidase_M17_C"/>
</dbReference>
<dbReference type="NCBIfam" id="NF002074">
    <property type="entry name" value="PRK00913.1-4"/>
    <property type="match status" value="1"/>
</dbReference>
<feature type="active site" evidence="8">
    <location>
        <position position="284"/>
    </location>
</feature>
<dbReference type="PROSITE" id="PS00631">
    <property type="entry name" value="CYTOSOL_AP"/>
    <property type="match status" value="1"/>
</dbReference>
<dbReference type="PRINTS" id="PR00481">
    <property type="entry name" value="LAMNOPPTDASE"/>
</dbReference>
<feature type="binding site" evidence="8">
    <location>
        <position position="354"/>
    </location>
    <ligand>
        <name>Mn(2+)</name>
        <dbReference type="ChEBI" id="CHEBI:29035"/>
        <label>1</label>
    </ligand>
</feature>
<dbReference type="Gene3D" id="3.40.220.10">
    <property type="entry name" value="Leucine Aminopeptidase, subunit E, domain 1"/>
    <property type="match status" value="1"/>
</dbReference>
<dbReference type="OrthoDB" id="9809354at2"/>
<reference evidence="10 11" key="1">
    <citation type="submission" date="2019-08" db="EMBL/GenBank/DDBJ databases">
        <title>Complete genome sequence of Terriglobus albidus strain ORNL.</title>
        <authorList>
            <person name="Podar M."/>
        </authorList>
    </citation>
    <scope>NUCLEOTIDE SEQUENCE [LARGE SCALE GENOMIC DNA]</scope>
    <source>
        <strain evidence="10 11">ORNL</strain>
    </source>
</reference>
<dbReference type="SUPFAM" id="SSF53187">
    <property type="entry name" value="Zn-dependent exopeptidases"/>
    <property type="match status" value="1"/>
</dbReference>
<dbReference type="PANTHER" id="PTHR11963">
    <property type="entry name" value="LEUCINE AMINOPEPTIDASE-RELATED"/>
    <property type="match status" value="1"/>
</dbReference>
<feature type="domain" description="Cytosol aminopeptidase" evidence="9">
    <location>
        <begin position="352"/>
        <end position="359"/>
    </location>
</feature>
<dbReference type="InterPro" id="IPR043472">
    <property type="entry name" value="Macro_dom-like"/>
</dbReference>
<feature type="active site" evidence="8">
    <location>
        <position position="358"/>
    </location>
</feature>
<comment type="cofactor">
    <cofactor evidence="8">
        <name>Mn(2+)</name>
        <dbReference type="ChEBI" id="CHEBI:29035"/>
    </cofactor>
    <text evidence="8">Binds 2 manganese ions per subunit.</text>
</comment>
<keyword evidence="11" id="KW-1185">Reference proteome</keyword>
<dbReference type="GO" id="GO:0005737">
    <property type="term" value="C:cytoplasm"/>
    <property type="evidence" value="ECO:0007669"/>
    <property type="project" value="UniProtKB-SubCell"/>
</dbReference>
<feature type="binding site" evidence="8">
    <location>
        <position position="356"/>
    </location>
    <ligand>
        <name>Mn(2+)</name>
        <dbReference type="ChEBI" id="CHEBI:29035"/>
        <label>1</label>
    </ligand>
</feature>
<comment type="catalytic activity">
    <reaction evidence="1 8">
        <text>Release of an N-terminal amino acid, Xaa-|-Yaa-, in which Xaa is preferably Leu, but may be other amino acids including Pro although not Arg or Lys, and Yaa may be Pro. Amino acid amides and methyl esters are also readily hydrolyzed, but rates on arylamides are exceedingly low.</text>
        <dbReference type="EC" id="3.4.11.1"/>
    </reaction>
</comment>
<comment type="similarity">
    <text evidence="3 8">Belongs to the peptidase M17 family.</text>
</comment>
<evidence type="ECO:0000256" key="1">
    <source>
        <dbReference type="ARBA" id="ARBA00000135"/>
    </source>
</evidence>
<feature type="binding site" evidence="8">
    <location>
        <position position="272"/>
    </location>
    <ligand>
        <name>Mn(2+)</name>
        <dbReference type="ChEBI" id="CHEBI:29035"/>
        <label>2</label>
    </ligand>
</feature>
<dbReference type="SUPFAM" id="SSF52949">
    <property type="entry name" value="Macro domain-like"/>
    <property type="match status" value="1"/>
</dbReference>
<keyword evidence="4 8" id="KW-0031">Aminopeptidase</keyword>
<dbReference type="KEGG" id="talb:FTW19_19175"/>
<evidence type="ECO:0000256" key="5">
    <source>
        <dbReference type="ARBA" id="ARBA00022670"/>
    </source>
</evidence>
<sequence length="504" mass="52236">MQTKLVFEDAASSASPLLTVFALDQNTEKEGDPKIALLSVSAAVQSAAAAVLTSGEFKGGVAETLLLHNPAGLKAARLLIVGLGKAKSLSTAELRKAGGTAVRFAKPRGIREVAIIFPEGQDLAIEAARSAQAIVEGAVIADFDPDTYKSDRKDQSISTLALFAPSGARAAVETGAAEGELIASAQNFARSLVNEPGNKLTPTVLGLRAAEMARTSGLAAEVYSTEKMKELGMGAFLGVAQGSYEPPALIVLTYTPPSAPTADAPVFGLVGKGITFDTGGISIKPADGMEKMKYDMAGAAAMLGAMQAIAALKPPFKVISVICSCENMPSGRSYKPGDILTSASGKTIEINNTDAEGRLVLADGLWYAKQLGATKLVNAATLTGACAVALGLINAGLFTNDEATSTAFTGAAKIAGEGFWALPSSDEYLQLMKSSIADLMNTSNTRWGGASTAAAFLKEFVGETPWIHLDIAGLAWQDADKPWMPKGPSGFAVRSIVEWVRSAQ</sequence>
<keyword evidence="6 8" id="KW-0378">Hydrolase</keyword>
<evidence type="ECO:0000259" key="9">
    <source>
        <dbReference type="PROSITE" id="PS00631"/>
    </source>
</evidence>
<feature type="binding site" evidence="8">
    <location>
        <position position="356"/>
    </location>
    <ligand>
        <name>Mn(2+)</name>
        <dbReference type="ChEBI" id="CHEBI:29035"/>
        <label>2</label>
    </ligand>
</feature>
<keyword evidence="8" id="KW-0479">Metal-binding</keyword>
<proteinExistence type="inferred from homology"/>
<dbReference type="Proteomes" id="UP000321820">
    <property type="component" value="Chromosome"/>
</dbReference>
<comment type="catalytic activity">
    <reaction evidence="2 8">
        <text>Release of an N-terminal amino acid, preferentially leucine, but not glutamic or aspartic acids.</text>
        <dbReference type="EC" id="3.4.11.10"/>
    </reaction>
</comment>
<comment type="subcellular location">
    <subcellularLocation>
        <location evidence="8">Cytoplasm</location>
    </subcellularLocation>
</comment>
<dbReference type="GO" id="GO:0006508">
    <property type="term" value="P:proteolysis"/>
    <property type="evidence" value="ECO:0007669"/>
    <property type="project" value="UniProtKB-KW"/>
</dbReference>
<feature type="binding site" evidence="8">
    <location>
        <position position="277"/>
    </location>
    <ligand>
        <name>Mn(2+)</name>
        <dbReference type="ChEBI" id="CHEBI:29035"/>
        <label>1</label>
    </ligand>
</feature>
<evidence type="ECO:0000256" key="8">
    <source>
        <dbReference type="HAMAP-Rule" id="MF_00181"/>
    </source>
</evidence>
<dbReference type="PANTHER" id="PTHR11963:SF23">
    <property type="entry name" value="CYTOSOL AMINOPEPTIDASE"/>
    <property type="match status" value="1"/>
</dbReference>